<dbReference type="PANTHER" id="PTHR10627">
    <property type="entry name" value="SCP160"/>
    <property type="match status" value="1"/>
</dbReference>
<evidence type="ECO:0000256" key="1">
    <source>
        <dbReference type="ARBA" id="ARBA00022737"/>
    </source>
</evidence>
<reference evidence="4 5" key="1">
    <citation type="submission" date="2024-01" db="EMBL/GenBank/DDBJ databases">
        <title>Genome assemblies of Stephania.</title>
        <authorList>
            <person name="Yang L."/>
        </authorList>
    </citation>
    <scope>NUCLEOTIDE SEQUENCE [LARGE SCALE GENOMIC DNA]</scope>
    <source>
        <strain evidence="4">YNDBR</strain>
        <tissue evidence="4">Leaf</tissue>
    </source>
</reference>
<proteinExistence type="predicted"/>
<name>A0AAP0IE98_9MAGN</name>
<dbReference type="Proteomes" id="UP001420932">
    <property type="component" value="Unassembled WGS sequence"/>
</dbReference>
<comment type="caution">
    <text evidence="4">The sequence shown here is derived from an EMBL/GenBank/DDBJ whole genome shotgun (WGS) entry which is preliminary data.</text>
</comment>
<feature type="compositionally biased region" description="Polar residues" evidence="2">
    <location>
        <begin position="1"/>
        <end position="10"/>
    </location>
</feature>
<evidence type="ECO:0000313" key="4">
    <source>
        <dbReference type="EMBL" id="KAK9113884.1"/>
    </source>
</evidence>
<feature type="region of interest" description="Disordered" evidence="2">
    <location>
        <begin position="180"/>
        <end position="204"/>
    </location>
</feature>
<gene>
    <name evidence="4" type="ORF">Syun_020681</name>
</gene>
<feature type="compositionally biased region" description="Basic and acidic residues" evidence="2">
    <location>
        <begin position="108"/>
        <end position="136"/>
    </location>
</feature>
<evidence type="ECO:0000259" key="3">
    <source>
        <dbReference type="PROSITE" id="PS50105"/>
    </source>
</evidence>
<dbReference type="AlphaFoldDB" id="A0AAP0IE98"/>
<sequence length="343" mass="37906">MSRPQVTITLGRSGHVMENEVVKRRGSGSEGSHSDQGPSSGSKRSIRDRLGSNGDYSSSTKRQRREGDRRNSSYEDMDGVRVNRNDLRYKLIRKNMSRRSGSDGEQPSNKDLREKLSRNAESKMRTSSRQHVDEPRSNGTMRRIPPTRSADDLRSMESLNKSYSSWTLDGLRRRSPDRIIGISRGLSPPRPRTMGSPPRPRTIGELRHISSSRPVDTARPAPFPSKGVFDASRPSSIMTKASVPADVSKPVVRYPAGPAPPSASGPIQKSLYTGEDPAGPPLTVASLLHSLGLGKYAILFQAEEVDMTALRQMGDQDLKELGIPMGPRKKILLSVMSRLRRQP</sequence>
<dbReference type="PROSITE" id="PS50105">
    <property type="entry name" value="SAM_DOMAIN"/>
    <property type="match status" value="1"/>
</dbReference>
<organism evidence="4 5">
    <name type="scientific">Stephania yunnanensis</name>
    <dbReference type="NCBI Taxonomy" id="152371"/>
    <lineage>
        <taxon>Eukaryota</taxon>
        <taxon>Viridiplantae</taxon>
        <taxon>Streptophyta</taxon>
        <taxon>Embryophyta</taxon>
        <taxon>Tracheophyta</taxon>
        <taxon>Spermatophyta</taxon>
        <taxon>Magnoliopsida</taxon>
        <taxon>Ranunculales</taxon>
        <taxon>Menispermaceae</taxon>
        <taxon>Menispermoideae</taxon>
        <taxon>Cissampelideae</taxon>
        <taxon>Stephania</taxon>
    </lineage>
</organism>
<dbReference type="InterPro" id="IPR001660">
    <property type="entry name" value="SAM"/>
</dbReference>
<dbReference type="InterPro" id="IPR013761">
    <property type="entry name" value="SAM/pointed_sf"/>
</dbReference>
<dbReference type="Gene3D" id="1.10.150.50">
    <property type="entry name" value="Transcription Factor, Ets-1"/>
    <property type="match status" value="1"/>
</dbReference>
<accession>A0AAP0IE98</accession>
<dbReference type="PANTHER" id="PTHR10627:SF74">
    <property type="entry name" value="OS08G0526500 PROTEIN"/>
    <property type="match status" value="1"/>
</dbReference>
<dbReference type="SMART" id="SM00454">
    <property type="entry name" value="SAM"/>
    <property type="match status" value="1"/>
</dbReference>
<evidence type="ECO:0000313" key="5">
    <source>
        <dbReference type="Proteomes" id="UP001420932"/>
    </source>
</evidence>
<feature type="region of interest" description="Disordered" evidence="2">
    <location>
        <begin position="1"/>
        <end position="156"/>
    </location>
</feature>
<keyword evidence="1" id="KW-0677">Repeat</keyword>
<dbReference type="EMBL" id="JBBNAF010000009">
    <property type="protein sequence ID" value="KAK9113884.1"/>
    <property type="molecule type" value="Genomic_DNA"/>
</dbReference>
<feature type="compositionally biased region" description="Polar residues" evidence="2">
    <location>
        <begin position="30"/>
        <end position="43"/>
    </location>
</feature>
<feature type="domain" description="SAM" evidence="3">
    <location>
        <begin position="283"/>
        <end position="342"/>
    </location>
</feature>
<feature type="compositionally biased region" description="Basic and acidic residues" evidence="2">
    <location>
        <begin position="65"/>
        <end position="89"/>
    </location>
</feature>
<protein>
    <recommendedName>
        <fullName evidence="3">SAM domain-containing protein</fullName>
    </recommendedName>
</protein>
<keyword evidence="5" id="KW-1185">Reference proteome</keyword>
<dbReference type="SUPFAM" id="SSF47769">
    <property type="entry name" value="SAM/Pointed domain"/>
    <property type="match status" value="1"/>
</dbReference>
<dbReference type="Pfam" id="PF00536">
    <property type="entry name" value="SAM_1"/>
    <property type="match status" value="1"/>
</dbReference>
<evidence type="ECO:0000256" key="2">
    <source>
        <dbReference type="SAM" id="MobiDB-lite"/>
    </source>
</evidence>